<evidence type="ECO:0000313" key="2">
    <source>
        <dbReference type="Proteomes" id="UP000588111"/>
    </source>
</evidence>
<dbReference type="AlphaFoldDB" id="A0A839TBG8"/>
<dbReference type="Proteomes" id="UP000588111">
    <property type="component" value="Unassembled WGS sequence"/>
</dbReference>
<comment type="caution">
    <text evidence="1">The sequence shown here is derived from an EMBL/GenBank/DDBJ whole genome shotgun (WGS) entry which is preliminary data.</text>
</comment>
<organism evidence="1 2">
    <name type="scientific">Psychrobacter luti</name>
    <dbReference type="NCBI Taxonomy" id="198481"/>
    <lineage>
        <taxon>Bacteria</taxon>
        <taxon>Pseudomonadati</taxon>
        <taxon>Pseudomonadota</taxon>
        <taxon>Gammaproteobacteria</taxon>
        <taxon>Moraxellales</taxon>
        <taxon>Moraxellaceae</taxon>
        <taxon>Psychrobacter</taxon>
    </lineage>
</organism>
<reference evidence="1 2" key="1">
    <citation type="submission" date="2020-08" db="EMBL/GenBank/DDBJ databases">
        <title>Genomic Encyclopedia of Type Strains, Phase III (KMG-III): the genomes of soil and plant-associated and newly described type strains.</title>
        <authorList>
            <person name="Whitman W."/>
        </authorList>
    </citation>
    <scope>NUCLEOTIDE SEQUENCE [LARGE SCALE GENOMIC DNA]</scope>
    <source>
        <strain evidence="1 2">CECT 5885</strain>
    </source>
</reference>
<accession>A0A839TBG8</accession>
<evidence type="ECO:0000313" key="1">
    <source>
        <dbReference type="EMBL" id="MBB3106489.1"/>
    </source>
</evidence>
<protein>
    <submittedName>
        <fullName evidence="1">Uncharacterized protein</fullName>
    </submittedName>
</protein>
<sequence length="36" mass="3883">MNLASEYGGMLLSQINLLKVCAIYGDANMIYQALGC</sequence>
<dbReference type="EMBL" id="JACHXL010000002">
    <property type="protein sequence ID" value="MBB3106489.1"/>
    <property type="molecule type" value="Genomic_DNA"/>
</dbReference>
<proteinExistence type="predicted"/>
<name>A0A839TBG8_9GAMM</name>
<keyword evidence="2" id="KW-1185">Reference proteome</keyword>
<gene>
    <name evidence="1" type="ORF">FHS24_000990</name>
</gene>